<dbReference type="EMBL" id="BAAAYK010000048">
    <property type="protein sequence ID" value="GAA3366892.1"/>
    <property type="molecule type" value="Genomic_DNA"/>
</dbReference>
<evidence type="ECO:0000256" key="1">
    <source>
        <dbReference type="SAM" id="MobiDB-lite"/>
    </source>
</evidence>
<dbReference type="RefSeq" id="WP_425565828.1">
    <property type="nucleotide sequence ID" value="NZ_BAAAYK010000048.1"/>
</dbReference>
<feature type="compositionally biased region" description="Low complexity" evidence="1">
    <location>
        <begin position="53"/>
        <end position="62"/>
    </location>
</feature>
<proteinExistence type="predicted"/>
<evidence type="ECO:0000313" key="4">
    <source>
        <dbReference type="Proteomes" id="UP001500483"/>
    </source>
</evidence>
<gene>
    <name evidence="3" type="ORF">GCM10020366_72080</name>
</gene>
<feature type="domain" description="D-isomer specific 2-hydroxyacid dehydrogenase NAD-binding" evidence="2">
    <location>
        <begin position="2"/>
        <end position="35"/>
    </location>
</feature>
<reference evidence="4" key="1">
    <citation type="journal article" date="2019" name="Int. J. Syst. Evol. Microbiol.">
        <title>The Global Catalogue of Microorganisms (GCM) 10K type strain sequencing project: providing services to taxonomists for standard genome sequencing and annotation.</title>
        <authorList>
            <consortium name="The Broad Institute Genomics Platform"/>
            <consortium name="The Broad Institute Genome Sequencing Center for Infectious Disease"/>
            <person name="Wu L."/>
            <person name="Ma J."/>
        </authorList>
    </citation>
    <scope>NUCLEOTIDE SEQUENCE [LARGE SCALE GENOMIC DNA]</scope>
    <source>
        <strain evidence="4">JCM 9687</strain>
    </source>
</reference>
<feature type="compositionally biased region" description="Low complexity" evidence="1">
    <location>
        <begin position="35"/>
        <end position="46"/>
    </location>
</feature>
<keyword evidence="4" id="KW-1185">Reference proteome</keyword>
<protein>
    <recommendedName>
        <fullName evidence="2">D-isomer specific 2-hydroxyacid dehydrogenase NAD-binding domain-containing protein</fullName>
    </recommendedName>
</protein>
<dbReference type="InterPro" id="IPR006140">
    <property type="entry name" value="D-isomer_DH_NAD-bd"/>
</dbReference>
<sequence length="62" mass="6591">MRLRSMRPGALLVNIARGQNVDTDALVRVLWRSGTSAATRATSGTRSPPPPTTRGAACRGTR</sequence>
<organism evidence="3 4">
    <name type="scientific">Saccharopolyspora gregorii</name>
    <dbReference type="NCBI Taxonomy" id="33914"/>
    <lineage>
        <taxon>Bacteria</taxon>
        <taxon>Bacillati</taxon>
        <taxon>Actinomycetota</taxon>
        <taxon>Actinomycetes</taxon>
        <taxon>Pseudonocardiales</taxon>
        <taxon>Pseudonocardiaceae</taxon>
        <taxon>Saccharopolyspora</taxon>
    </lineage>
</organism>
<feature type="region of interest" description="Disordered" evidence="1">
    <location>
        <begin position="35"/>
        <end position="62"/>
    </location>
</feature>
<dbReference type="SUPFAM" id="SSF51735">
    <property type="entry name" value="NAD(P)-binding Rossmann-fold domains"/>
    <property type="match status" value="1"/>
</dbReference>
<dbReference type="Gene3D" id="3.40.50.720">
    <property type="entry name" value="NAD(P)-binding Rossmann-like Domain"/>
    <property type="match status" value="1"/>
</dbReference>
<evidence type="ECO:0000259" key="2">
    <source>
        <dbReference type="Pfam" id="PF02826"/>
    </source>
</evidence>
<accession>A0ABP6S345</accession>
<evidence type="ECO:0000313" key="3">
    <source>
        <dbReference type="EMBL" id="GAA3366892.1"/>
    </source>
</evidence>
<dbReference type="Proteomes" id="UP001500483">
    <property type="component" value="Unassembled WGS sequence"/>
</dbReference>
<comment type="caution">
    <text evidence="3">The sequence shown here is derived from an EMBL/GenBank/DDBJ whole genome shotgun (WGS) entry which is preliminary data.</text>
</comment>
<dbReference type="InterPro" id="IPR036291">
    <property type="entry name" value="NAD(P)-bd_dom_sf"/>
</dbReference>
<dbReference type="Pfam" id="PF02826">
    <property type="entry name" value="2-Hacid_dh_C"/>
    <property type="match status" value="1"/>
</dbReference>
<name>A0ABP6S345_9PSEU</name>